<feature type="region of interest" description="Disordered" evidence="1">
    <location>
        <begin position="200"/>
        <end position="255"/>
    </location>
</feature>
<dbReference type="RefSeq" id="WP_256399581.1">
    <property type="nucleotide sequence ID" value="NZ_JANHJR010000002.1"/>
</dbReference>
<keyword evidence="2" id="KW-0472">Membrane</keyword>
<organism evidence="3 4">
    <name type="scientific">Haloarchaeobius litoreus</name>
    <dbReference type="NCBI Taxonomy" id="755306"/>
    <lineage>
        <taxon>Archaea</taxon>
        <taxon>Methanobacteriati</taxon>
        <taxon>Methanobacteriota</taxon>
        <taxon>Stenosarchaea group</taxon>
        <taxon>Halobacteria</taxon>
        <taxon>Halobacteriales</taxon>
        <taxon>Halorubellaceae</taxon>
        <taxon>Haloarchaeobius</taxon>
    </lineage>
</organism>
<evidence type="ECO:0000256" key="1">
    <source>
        <dbReference type="SAM" id="MobiDB-lite"/>
    </source>
</evidence>
<keyword evidence="2" id="KW-0812">Transmembrane</keyword>
<feature type="transmembrane region" description="Helical" evidence="2">
    <location>
        <begin position="64"/>
        <end position="82"/>
    </location>
</feature>
<evidence type="ECO:0008006" key="5">
    <source>
        <dbReference type="Google" id="ProtNLM"/>
    </source>
</evidence>
<feature type="transmembrane region" description="Helical" evidence="2">
    <location>
        <begin position="21"/>
        <end position="44"/>
    </location>
</feature>
<keyword evidence="4" id="KW-1185">Reference proteome</keyword>
<evidence type="ECO:0000256" key="2">
    <source>
        <dbReference type="SAM" id="Phobius"/>
    </source>
</evidence>
<comment type="caution">
    <text evidence="3">The sequence shown here is derived from an EMBL/GenBank/DDBJ whole genome shotgun (WGS) entry which is preliminary data.</text>
</comment>
<reference evidence="3 4" key="1">
    <citation type="journal article" date="2019" name="Int. J. Syst. Evol. Microbiol.">
        <title>The Global Catalogue of Microorganisms (GCM) 10K type strain sequencing project: providing services to taxonomists for standard genome sequencing and annotation.</title>
        <authorList>
            <consortium name="The Broad Institute Genomics Platform"/>
            <consortium name="The Broad Institute Genome Sequencing Center for Infectious Disease"/>
            <person name="Wu L."/>
            <person name="Ma J."/>
        </authorList>
    </citation>
    <scope>NUCLEOTIDE SEQUENCE [LARGE SCALE GENOMIC DNA]</scope>
    <source>
        <strain evidence="3 4">CGMCC 1.10390</strain>
    </source>
</reference>
<protein>
    <recommendedName>
        <fullName evidence="5">PH domain-containing protein</fullName>
    </recommendedName>
</protein>
<name>A0ABD6DE80_9EURY</name>
<gene>
    <name evidence="3" type="ORF">ACFSBL_01275</name>
</gene>
<proteinExistence type="predicted"/>
<feature type="compositionally biased region" description="Basic and acidic residues" evidence="1">
    <location>
        <begin position="240"/>
        <end position="255"/>
    </location>
</feature>
<evidence type="ECO:0000313" key="3">
    <source>
        <dbReference type="EMBL" id="MFD1644306.1"/>
    </source>
</evidence>
<feature type="compositionally biased region" description="Polar residues" evidence="1">
    <location>
        <begin position="227"/>
        <end position="236"/>
    </location>
</feature>
<dbReference type="Proteomes" id="UP001597034">
    <property type="component" value="Unassembled WGS sequence"/>
</dbReference>
<evidence type="ECO:0000313" key="4">
    <source>
        <dbReference type="Proteomes" id="UP001597034"/>
    </source>
</evidence>
<dbReference type="AlphaFoldDB" id="A0ABD6DE80"/>
<sequence>MILEQMTPRSWLRRVAPWWDKFDTIFTVILLGVVTVGYGSFVLSRPEPGLAKLLPAFAEFLKNSGILALLTAWTAIIALYRLRHRPNKIRPTVREDFDERDGETDFGLRNYGPGPALYIQALVTVGVKDGTEKVAHFQVHDRPLHLSEGEFMSLARDAEWGWVEEMAKEYKIGESGDGNEEESRQSPMVNLHFSYVSRSGAREPTHMSTEGDNEDVFEISNRGDTGEGSSKSVQKSSKPRHIELRRVVEECRTSS</sequence>
<accession>A0ABD6DE80</accession>
<dbReference type="EMBL" id="JBHUDO010000001">
    <property type="protein sequence ID" value="MFD1644306.1"/>
    <property type="molecule type" value="Genomic_DNA"/>
</dbReference>
<keyword evidence="2" id="KW-1133">Transmembrane helix</keyword>